<protein>
    <submittedName>
        <fullName evidence="1">Uncharacterized protein</fullName>
    </submittedName>
</protein>
<dbReference type="EMBL" id="AZDT01000018">
    <property type="protein sequence ID" value="KRK76515.1"/>
    <property type="molecule type" value="Genomic_DNA"/>
</dbReference>
<gene>
    <name evidence="1" type="ORF">FD30_GL001360</name>
</gene>
<dbReference type="Proteomes" id="UP000051162">
    <property type="component" value="Unassembled WGS sequence"/>
</dbReference>
<keyword evidence="2" id="KW-1185">Reference proteome</keyword>
<evidence type="ECO:0000313" key="1">
    <source>
        <dbReference type="EMBL" id="KRK76515.1"/>
    </source>
</evidence>
<accession>A0A0R1K5I2</accession>
<name>A0A0R1K5I2_9LACO</name>
<dbReference type="PATRIC" id="fig|1423773.3.peg.1394"/>
<dbReference type="AlphaFoldDB" id="A0A0R1K5I2"/>
<proteinExistence type="predicted"/>
<dbReference type="STRING" id="1423773.FD30_GL001360"/>
<sequence>MGVNEMTAYTSEDFQIDQFWLAAFSAQAEPRPTTVVDTSGQRYFRDRFGSSAEYNYFYNESLIAYYHHQLRLAKRAECLVKRQLVYLKNLHSGTLIVEPASVMPRSQGRGVMVTRRPVSATQRQQLCVTLAEQLQEIQTTQAQEQAALAHQIDEMRRLLAQLYAQGIDPGDFVPLAAREPST</sequence>
<comment type="caution">
    <text evidence="1">The sequence shown here is derived from an EMBL/GenBank/DDBJ whole genome shotgun (WGS) entry which is preliminary data.</text>
</comment>
<reference evidence="1 2" key="1">
    <citation type="journal article" date="2015" name="Genome Announc.">
        <title>Expanding the biotechnology potential of lactobacilli through comparative genomics of 213 strains and associated genera.</title>
        <authorList>
            <person name="Sun Z."/>
            <person name="Harris H.M."/>
            <person name="McCann A."/>
            <person name="Guo C."/>
            <person name="Argimon S."/>
            <person name="Zhang W."/>
            <person name="Yang X."/>
            <person name="Jeffery I.B."/>
            <person name="Cooney J.C."/>
            <person name="Kagawa T.F."/>
            <person name="Liu W."/>
            <person name="Song Y."/>
            <person name="Salvetti E."/>
            <person name="Wrobel A."/>
            <person name="Rasinkangas P."/>
            <person name="Parkhill J."/>
            <person name="Rea M.C."/>
            <person name="O'Sullivan O."/>
            <person name="Ritari J."/>
            <person name="Douillard F.P."/>
            <person name="Paul Ross R."/>
            <person name="Yang R."/>
            <person name="Briner A.E."/>
            <person name="Felis G.E."/>
            <person name="de Vos W.M."/>
            <person name="Barrangou R."/>
            <person name="Klaenhammer T.R."/>
            <person name="Caufield P.W."/>
            <person name="Cui Y."/>
            <person name="Zhang H."/>
            <person name="O'Toole P.W."/>
        </authorList>
    </citation>
    <scope>NUCLEOTIDE SEQUENCE [LARGE SCALE GENOMIC DNA]</scope>
    <source>
        <strain evidence="1 2">DSM 19117</strain>
    </source>
</reference>
<organism evidence="1 2">
    <name type="scientific">Levilactobacillus namurensis DSM 19117</name>
    <dbReference type="NCBI Taxonomy" id="1423773"/>
    <lineage>
        <taxon>Bacteria</taxon>
        <taxon>Bacillati</taxon>
        <taxon>Bacillota</taxon>
        <taxon>Bacilli</taxon>
        <taxon>Lactobacillales</taxon>
        <taxon>Lactobacillaceae</taxon>
        <taxon>Levilactobacillus</taxon>
    </lineage>
</organism>
<evidence type="ECO:0000313" key="2">
    <source>
        <dbReference type="Proteomes" id="UP000051162"/>
    </source>
</evidence>